<comment type="caution">
    <text evidence="2">The sequence shown here is derived from an EMBL/GenBank/DDBJ whole genome shotgun (WGS) entry which is preliminary data.</text>
</comment>
<protein>
    <submittedName>
        <fullName evidence="2">Uncharacterized protein</fullName>
    </submittedName>
</protein>
<dbReference type="Proteomes" id="UP001160334">
    <property type="component" value="Unassembled WGS sequence"/>
</dbReference>
<evidence type="ECO:0000313" key="3">
    <source>
        <dbReference type="Proteomes" id="UP001160334"/>
    </source>
</evidence>
<sequence length="63" mass="6464">MNSTPDTEAETASARGLTHRPDDLPLDALADVDGSMVRPRRDLPEDSLAADVAAALGTSSATA</sequence>
<dbReference type="EMBL" id="JARXVC010000024">
    <property type="protein sequence ID" value="MDH6284632.1"/>
    <property type="molecule type" value="Genomic_DNA"/>
</dbReference>
<reference evidence="2 3" key="1">
    <citation type="submission" date="2023-04" db="EMBL/GenBank/DDBJ databases">
        <title>Forest soil microbial communities from Buena Vista Peninsula, Colon Province, Panama.</title>
        <authorList>
            <person name="Bouskill N."/>
        </authorList>
    </citation>
    <scope>NUCLEOTIDE SEQUENCE [LARGE SCALE GENOMIC DNA]</scope>
    <source>
        <strain evidence="2 3">CFH S0262</strain>
    </source>
</reference>
<accession>A0ABT6MK09</accession>
<feature type="region of interest" description="Disordered" evidence="1">
    <location>
        <begin position="1"/>
        <end position="45"/>
    </location>
</feature>
<keyword evidence="3" id="KW-1185">Reference proteome</keyword>
<name>A0ABT6MK09_9NOCA</name>
<organism evidence="2 3">
    <name type="scientific">Prescottella agglutinans</name>
    <dbReference type="NCBI Taxonomy" id="1644129"/>
    <lineage>
        <taxon>Bacteria</taxon>
        <taxon>Bacillati</taxon>
        <taxon>Actinomycetota</taxon>
        <taxon>Actinomycetes</taxon>
        <taxon>Mycobacteriales</taxon>
        <taxon>Nocardiaceae</taxon>
        <taxon>Prescottella</taxon>
    </lineage>
</organism>
<dbReference type="RefSeq" id="WP_280763844.1">
    <property type="nucleotide sequence ID" value="NZ_JARXVC010000024.1"/>
</dbReference>
<gene>
    <name evidence="2" type="ORF">M2280_005893</name>
</gene>
<evidence type="ECO:0000256" key="1">
    <source>
        <dbReference type="SAM" id="MobiDB-lite"/>
    </source>
</evidence>
<proteinExistence type="predicted"/>
<evidence type="ECO:0000313" key="2">
    <source>
        <dbReference type="EMBL" id="MDH6284632.1"/>
    </source>
</evidence>